<organism evidence="12 13">
    <name type="scientific">Dongia mobilis</name>
    <dbReference type="NCBI Taxonomy" id="578943"/>
    <lineage>
        <taxon>Bacteria</taxon>
        <taxon>Pseudomonadati</taxon>
        <taxon>Pseudomonadota</taxon>
        <taxon>Alphaproteobacteria</taxon>
        <taxon>Rhodospirillales</taxon>
        <taxon>Dongiaceae</taxon>
        <taxon>Dongia</taxon>
    </lineage>
</organism>
<keyword evidence="7 10" id="KW-0479">Metal-binding</keyword>
<comment type="catalytic activity">
    <reaction evidence="7">
        <text>(6R)-5,10-methylene-5,6,7,8-tetrahydrofolate + 3-methyl-2-oxobutanoate + H2O = 2-dehydropantoate + (6S)-5,6,7,8-tetrahydrofolate</text>
        <dbReference type="Rhea" id="RHEA:11824"/>
        <dbReference type="ChEBI" id="CHEBI:11561"/>
        <dbReference type="ChEBI" id="CHEBI:11851"/>
        <dbReference type="ChEBI" id="CHEBI:15377"/>
        <dbReference type="ChEBI" id="CHEBI:15636"/>
        <dbReference type="ChEBI" id="CHEBI:57453"/>
        <dbReference type="EC" id="2.1.2.11"/>
    </reaction>
</comment>
<dbReference type="GO" id="GO:0032259">
    <property type="term" value="P:methylation"/>
    <property type="evidence" value="ECO:0007669"/>
    <property type="project" value="UniProtKB-KW"/>
</dbReference>
<dbReference type="OrthoDB" id="9781789at2"/>
<feature type="binding site" evidence="7 10">
    <location>
        <position position="98"/>
    </location>
    <ligand>
        <name>Mg(2+)</name>
        <dbReference type="ChEBI" id="CHEBI:18420"/>
    </ligand>
</feature>
<dbReference type="InterPro" id="IPR040442">
    <property type="entry name" value="Pyrv_kinase-like_dom_sf"/>
</dbReference>
<evidence type="ECO:0000256" key="1">
    <source>
        <dbReference type="ARBA" id="ARBA00005033"/>
    </source>
</evidence>
<evidence type="ECO:0000256" key="7">
    <source>
        <dbReference type="HAMAP-Rule" id="MF_00156"/>
    </source>
</evidence>
<dbReference type="EMBL" id="SNYW01000006">
    <property type="protein sequence ID" value="TDQ84562.1"/>
    <property type="molecule type" value="Genomic_DNA"/>
</dbReference>
<comment type="function">
    <text evidence="6 7">Catalyzes the reversible reaction in which hydroxymethyl group from 5,10-methylenetetrahydrofolate is transferred onto alpha-ketoisovalerate to form ketopantoate.</text>
</comment>
<comment type="subcellular location">
    <subcellularLocation>
        <location evidence="7">Cytoplasm</location>
    </subcellularLocation>
</comment>
<comment type="cofactor">
    <cofactor evidence="7 10">
        <name>Mg(2+)</name>
        <dbReference type="ChEBI" id="CHEBI:18420"/>
    </cofactor>
    <text evidence="7 10">Binds 1 Mg(2+) ion per subunit.</text>
</comment>
<proteinExistence type="inferred from homology"/>
<dbReference type="GO" id="GO:0000287">
    <property type="term" value="F:magnesium ion binding"/>
    <property type="evidence" value="ECO:0007669"/>
    <property type="project" value="TreeGrafter"/>
</dbReference>
<dbReference type="CDD" id="cd06557">
    <property type="entry name" value="KPHMT-like"/>
    <property type="match status" value="1"/>
</dbReference>
<dbReference type="InterPro" id="IPR003700">
    <property type="entry name" value="Pantoate_hydroxy_MeTrfase"/>
</dbReference>
<accession>A0A4R6WSE0</accession>
<dbReference type="Proteomes" id="UP000295783">
    <property type="component" value="Unassembled WGS sequence"/>
</dbReference>
<keyword evidence="7 10" id="KW-0460">Magnesium</keyword>
<dbReference type="UniPathway" id="UPA00028">
    <property type="reaction ID" value="UER00003"/>
</dbReference>
<keyword evidence="4 7" id="KW-0566">Pantothenate biosynthesis</keyword>
<evidence type="ECO:0000313" key="12">
    <source>
        <dbReference type="EMBL" id="TDQ84562.1"/>
    </source>
</evidence>
<dbReference type="NCBIfam" id="TIGR00222">
    <property type="entry name" value="panB"/>
    <property type="match status" value="1"/>
</dbReference>
<dbReference type="SUPFAM" id="SSF51621">
    <property type="entry name" value="Phosphoenolpyruvate/pyruvate domain"/>
    <property type="match status" value="1"/>
</dbReference>
<feature type="binding site" evidence="7 10">
    <location>
        <position position="59"/>
    </location>
    <ligand>
        <name>Mg(2+)</name>
        <dbReference type="ChEBI" id="CHEBI:18420"/>
    </ligand>
</feature>
<gene>
    <name evidence="7" type="primary">panB</name>
    <name evidence="12" type="ORF">A8950_1120</name>
</gene>
<dbReference type="HAMAP" id="MF_00156">
    <property type="entry name" value="PanB"/>
    <property type="match status" value="1"/>
</dbReference>
<protein>
    <recommendedName>
        <fullName evidence="7">3-methyl-2-oxobutanoate hydroxymethyltransferase</fullName>
        <ecNumber evidence="7">2.1.2.11</ecNumber>
    </recommendedName>
    <alternativeName>
        <fullName evidence="7">Ketopantoate hydroxymethyltransferase</fullName>
        <shortName evidence="7">KPHMT</shortName>
    </alternativeName>
</protein>
<dbReference type="PANTHER" id="PTHR20881">
    <property type="entry name" value="3-METHYL-2-OXOBUTANOATE HYDROXYMETHYLTRANSFERASE"/>
    <property type="match status" value="1"/>
</dbReference>
<evidence type="ECO:0000256" key="2">
    <source>
        <dbReference type="ARBA" id="ARBA00008676"/>
    </source>
</evidence>
<comment type="subunit">
    <text evidence="3 7">Homodecamer; pentamer of dimers.</text>
</comment>
<feature type="region of interest" description="Disordered" evidence="11">
    <location>
        <begin position="1"/>
        <end position="24"/>
    </location>
</feature>
<dbReference type="InterPro" id="IPR015813">
    <property type="entry name" value="Pyrv/PenolPyrv_kinase-like_dom"/>
</dbReference>
<dbReference type="RefSeq" id="WP_133612578.1">
    <property type="nucleotide sequence ID" value="NZ_SNYW01000006.1"/>
</dbReference>
<evidence type="ECO:0000256" key="9">
    <source>
        <dbReference type="PIRSR" id="PIRSR000388-2"/>
    </source>
</evidence>
<feature type="binding site" evidence="7 9">
    <location>
        <position position="98"/>
    </location>
    <ligand>
        <name>3-methyl-2-oxobutanoate</name>
        <dbReference type="ChEBI" id="CHEBI:11851"/>
    </ligand>
</feature>
<dbReference type="GO" id="GO:0005737">
    <property type="term" value="C:cytoplasm"/>
    <property type="evidence" value="ECO:0007669"/>
    <property type="project" value="UniProtKB-SubCell"/>
</dbReference>
<dbReference type="Pfam" id="PF02548">
    <property type="entry name" value="Pantoate_transf"/>
    <property type="match status" value="1"/>
</dbReference>
<dbReference type="GO" id="GO:0008168">
    <property type="term" value="F:methyltransferase activity"/>
    <property type="evidence" value="ECO:0007669"/>
    <property type="project" value="UniProtKB-KW"/>
</dbReference>
<dbReference type="AlphaFoldDB" id="A0A4R6WSE0"/>
<dbReference type="NCBIfam" id="NF001452">
    <property type="entry name" value="PRK00311.1"/>
    <property type="match status" value="1"/>
</dbReference>
<keyword evidence="5 7" id="KW-0808">Transferase</keyword>
<evidence type="ECO:0000256" key="10">
    <source>
        <dbReference type="PIRSR" id="PIRSR000388-3"/>
    </source>
</evidence>
<dbReference type="EC" id="2.1.2.11" evidence="7"/>
<evidence type="ECO:0000256" key="4">
    <source>
        <dbReference type="ARBA" id="ARBA00022655"/>
    </source>
</evidence>
<keyword evidence="13" id="KW-1185">Reference proteome</keyword>
<feature type="binding site" evidence="7 10">
    <location>
        <position position="130"/>
    </location>
    <ligand>
        <name>Mg(2+)</name>
        <dbReference type="ChEBI" id="CHEBI:18420"/>
    </ligand>
</feature>
<dbReference type="PIRSF" id="PIRSF000388">
    <property type="entry name" value="Pantoate_hydroxy_MeTrfase"/>
    <property type="match status" value="1"/>
</dbReference>
<evidence type="ECO:0000256" key="3">
    <source>
        <dbReference type="ARBA" id="ARBA00011424"/>
    </source>
</evidence>
<evidence type="ECO:0000256" key="6">
    <source>
        <dbReference type="ARBA" id="ARBA00056497"/>
    </source>
</evidence>
<evidence type="ECO:0000313" key="13">
    <source>
        <dbReference type="Proteomes" id="UP000295783"/>
    </source>
</evidence>
<feature type="active site" description="Proton acceptor" evidence="7 8">
    <location>
        <position position="197"/>
    </location>
</feature>
<dbReference type="Gene3D" id="3.20.20.60">
    <property type="entry name" value="Phosphoenolpyruvate-binding domains"/>
    <property type="match status" value="1"/>
</dbReference>
<feature type="binding site" evidence="7 9">
    <location>
        <position position="128"/>
    </location>
    <ligand>
        <name>3-methyl-2-oxobutanoate</name>
        <dbReference type="ChEBI" id="CHEBI:11851"/>
    </ligand>
</feature>
<dbReference type="FunFam" id="3.20.20.60:FF:000003">
    <property type="entry name" value="3-methyl-2-oxobutanoate hydroxymethyltransferase"/>
    <property type="match status" value="1"/>
</dbReference>
<sequence>MSVHASSGSAPAAGATTKRLTAPEFSARKGGEPLVCLTAYTTPMAQRLDSHVDLLMVGDSLGMVLYGFDSTLPVTLEMMIQHGAAVVRGSKQALVVVDMPFGSYQESHEQAFRSAARIMKETGCQAVKMEGGREMAETVAFLTRRGIPVMGHVGLMPQSVNTLGGYRARGRGDQEAAGVMADAIAIAEAGAFSIVLEGVMEQIGQAVTSRIPVPVIGIGASAACDGQVLVAEDVFGLFSSFKPRFVKRYADLGSEIEEAAARYAAEVRGRDFPGPEHIFGAVKKHG</sequence>
<comment type="caution">
    <text evidence="12">The sequence shown here is derived from an EMBL/GenBank/DDBJ whole genome shotgun (WGS) entry which is preliminary data.</text>
</comment>
<keyword evidence="7" id="KW-0963">Cytoplasm</keyword>
<reference evidence="12 13" key="1">
    <citation type="submission" date="2019-03" db="EMBL/GenBank/DDBJ databases">
        <title>Genomic Encyclopedia of Type Strains, Phase III (KMG-III): the genomes of soil and plant-associated and newly described type strains.</title>
        <authorList>
            <person name="Whitman W."/>
        </authorList>
    </citation>
    <scope>NUCLEOTIDE SEQUENCE [LARGE SCALE GENOMIC DNA]</scope>
    <source>
        <strain evidence="12 13">CGMCC 1.7660</strain>
    </source>
</reference>
<dbReference type="GO" id="GO:0015940">
    <property type="term" value="P:pantothenate biosynthetic process"/>
    <property type="evidence" value="ECO:0007669"/>
    <property type="project" value="UniProtKB-UniRule"/>
</dbReference>
<dbReference type="GO" id="GO:0003864">
    <property type="term" value="F:3-methyl-2-oxobutanoate hydroxymethyltransferase activity"/>
    <property type="evidence" value="ECO:0007669"/>
    <property type="project" value="UniProtKB-UniRule"/>
</dbReference>
<feature type="compositionally biased region" description="Low complexity" evidence="11">
    <location>
        <begin position="1"/>
        <end position="15"/>
    </location>
</feature>
<evidence type="ECO:0000256" key="5">
    <source>
        <dbReference type="ARBA" id="ARBA00022679"/>
    </source>
</evidence>
<keyword evidence="12" id="KW-0489">Methyltransferase</keyword>
<dbReference type="PANTHER" id="PTHR20881:SF0">
    <property type="entry name" value="3-METHYL-2-OXOBUTANOATE HYDROXYMETHYLTRANSFERASE"/>
    <property type="match status" value="1"/>
</dbReference>
<comment type="pathway">
    <text evidence="1 7">Cofactor biosynthesis; (R)-pantothenate biosynthesis; (R)-pantoate from 3-methyl-2-oxobutanoate: step 1/2.</text>
</comment>
<name>A0A4R6WSE0_9PROT</name>
<evidence type="ECO:0000256" key="8">
    <source>
        <dbReference type="PIRSR" id="PIRSR000388-1"/>
    </source>
</evidence>
<evidence type="ECO:0000256" key="11">
    <source>
        <dbReference type="SAM" id="MobiDB-lite"/>
    </source>
</evidence>
<comment type="similarity">
    <text evidence="2 7">Belongs to the PanB family.</text>
</comment>
<feature type="binding site" evidence="7 9">
    <location>
        <begin position="59"/>
        <end position="60"/>
    </location>
    <ligand>
        <name>3-methyl-2-oxobutanoate</name>
        <dbReference type="ChEBI" id="CHEBI:11851"/>
    </ligand>
</feature>